<dbReference type="InterPro" id="IPR010732">
    <property type="entry name" value="T6SS_TssG-like"/>
</dbReference>
<accession>A0A066RSG9</accession>
<name>A0A066RSG9_9GAMM</name>
<dbReference type="OrthoDB" id="6191374at2"/>
<protein>
    <submittedName>
        <fullName evidence="1">Type VI secretion protein VasB-1</fullName>
    </submittedName>
</protein>
<gene>
    <name evidence="1" type="ORF">EA58_17740</name>
</gene>
<dbReference type="PANTHER" id="PTHR35564:SF4">
    <property type="entry name" value="CYTOPLASMIC PROTEIN"/>
    <property type="match status" value="1"/>
</dbReference>
<reference evidence="1 2" key="1">
    <citation type="submission" date="2014-04" db="EMBL/GenBank/DDBJ databases">
        <title>Draft genome sequence of Photobacterium halotolerans S2753: a solonamide, ngercheumicin and holomycin producer.</title>
        <authorList>
            <person name="Machado H.R."/>
            <person name="Gram L."/>
        </authorList>
    </citation>
    <scope>NUCLEOTIDE SEQUENCE [LARGE SCALE GENOMIC DNA]</scope>
    <source>
        <strain evidence="1 2">S2753</strain>
    </source>
</reference>
<dbReference type="AlphaFoldDB" id="A0A066RSG9"/>
<comment type="caution">
    <text evidence="1">The sequence shown here is derived from an EMBL/GenBank/DDBJ whole genome shotgun (WGS) entry which is preliminary data.</text>
</comment>
<organism evidence="1 2">
    <name type="scientific">Photobacterium galatheae</name>
    <dbReference type="NCBI Taxonomy" id="1654360"/>
    <lineage>
        <taxon>Bacteria</taxon>
        <taxon>Pseudomonadati</taxon>
        <taxon>Pseudomonadota</taxon>
        <taxon>Gammaproteobacteria</taxon>
        <taxon>Vibrionales</taxon>
        <taxon>Vibrionaceae</taxon>
        <taxon>Photobacterium</taxon>
    </lineage>
</organism>
<dbReference type="Pfam" id="PF06996">
    <property type="entry name" value="T6SS_TssG"/>
    <property type="match status" value="1"/>
</dbReference>
<dbReference type="PANTHER" id="PTHR35564">
    <property type="match status" value="1"/>
</dbReference>
<evidence type="ECO:0000313" key="2">
    <source>
        <dbReference type="Proteomes" id="UP000027192"/>
    </source>
</evidence>
<dbReference type="EMBL" id="JMIB01000034">
    <property type="protein sequence ID" value="KDM90338.1"/>
    <property type="molecule type" value="Genomic_DNA"/>
</dbReference>
<dbReference type="RefSeq" id="WP_036755510.1">
    <property type="nucleotide sequence ID" value="NZ_JAGSGC010000014.1"/>
</dbReference>
<sequence length="331" mass="37264">MQESAVNRLLSGQFSVALEKAWQVFKHQAALSDRRPAIRFSAELLPAYYPSEVTGVEVNAVSNYTLKTSLSALSGSQGIMPRAMFQEALSAHFDLGEQAPIDFFDTFNNRYFRLYCQVQHKHDLTAQIEEASFGWNRHRLSVTGMLANLAGQSGHENPIPDSHLIQYTGLLGMKLTCPLALKAMLEDYFSAEFAIERSALEYLPLTPCSLTQIGKTGQNRQLGMGALVGKTTPMAGQKLKIKICPRDYEHYLAIRHDNAMIRALDHLVRSYMGVNTKYALYMKVNSEYLPRVKLSGRSDSALRIGQSAWMNHQTDRRQYVEMPLTFSEENA</sequence>
<keyword evidence="2" id="KW-1185">Reference proteome</keyword>
<dbReference type="STRING" id="1654360.EA58_17740"/>
<dbReference type="Proteomes" id="UP000027192">
    <property type="component" value="Unassembled WGS sequence"/>
</dbReference>
<proteinExistence type="predicted"/>
<evidence type="ECO:0000313" key="1">
    <source>
        <dbReference type="EMBL" id="KDM90338.1"/>
    </source>
</evidence>